<dbReference type="FunFam" id="3.40.50.300:FF:000011">
    <property type="entry name" value="Putative ABC transporter ATP-binding component"/>
    <property type="match status" value="1"/>
</dbReference>
<dbReference type="InterPro" id="IPR050611">
    <property type="entry name" value="ABCF"/>
</dbReference>
<dbReference type="SMART" id="SM00382">
    <property type="entry name" value="AAA"/>
    <property type="match status" value="2"/>
</dbReference>
<keyword evidence="9" id="KW-1185">Reference proteome</keyword>
<proteinExistence type="inferred from homology"/>
<feature type="domain" description="ABC transporter" evidence="7">
    <location>
        <begin position="2"/>
        <end position="243"/>
    </location>
</feature>
<keyword evidence="4" id="KW-0067">ATP-binding</keyword>
<feature type="coiled-coil region" evidence="5">
    <location>
        <begin position="558"/>
        <end position="585"/>
    </location>
</feature>
<dbReference type="CDD" id="cd03221">
    <property type="entry name" value="ABCF_EF-3"/>
    <property type="match status" value="2"/>
</dbReference>
<feature type="compositionally biased region" description="Basic and acidic residues" evidence="6">
    <location>
        <begin position="541"/>
        <end position="556"/>
    </location>
</feature>
<reference evidence="8 9" key="1">
    <citation type="journal article" date="2014" name="Genome Announc.">
        <title>Complete Genome Sequence of Hyphomicrobium nitrativorans Strain NL23, a Denitrifying Bacterium Isolated from Biofilm of a Methanol-Fed Denitrification System Treating Seawater at the Montreal Biodome.</title>
        <authorList>
            <person name="Martineau C."/>
            <person name="Villeneuve C."/>
            <person name="Mauffrey F."/>
            <person name="Villemur R."/>
        </authorList>
    </citation>
    <scope>NUCLEOTIDE SEQUENCE [LARGE SCALE GENOMIC DNA]</scope>
    <source>
        <strain evidence="8">NL23</strain>
    </source>
</reference>
<dbReference type="Gene3D" id="3.40.50.300">
    <property type="entry name" value="P-loop containing nucleotide triphosphate hydrolases"/>
    <property type="match status" value="2"/>
</dbReference>
<gene>
    <name evidence="8" type="ORF">W911_06530</name>
</gene>
<organism evidence="8 9">
    <name type="scientific">Hyphomicrobium nitrativorans NL23</name>
    <dbReference type="NCBI Taxonomy" id="1029756"/>
    <lineage>
        <taxon>Bacteria</taxon>
        <taxon>Pseudomonadati</taxon>
        <taxon>Pseudomonadota</taxon>
        <taxon>Alphaproteobacteria</taxon>
        <taxon>Hyphomicrobiales</taxon>
        <taxon>Hyphomicrobiaceae</taxon>
        <taxon>Hyphomicrobium</taxon>
    </lineage>
</organism>
<keyword evidence="5" id="KW-0175">Coiled coil</keyword>
<name>V5SB70_9HYPH</name>
<dbReference type="PATRIC" id="fig|1029756.8.peg.1369"/>
<dbReference type="KEGG" id="hni:W911_06530"/>
<evidence type="ECO:0000313" key="8">
    <source>
        <dbReference type="EMBL" id="AHB48116.1"/>
    </source>
</evidence>
<keyword evidence="2" id="KW-0677">Repeat</keyword>
<dbReference type="GO" id="GO:0016740">
    <property type="term" value="F:transferase activity"/>
    <property type="evidence" value="ECO:0007669"/>
    <property type="project" value="UniProtKB-KW"/>
</dbReference>
<dbReference type="EMBL" id="CP006912">
    <property type="protein sequence ID" value="AHB48116.1"/>
    <property type="molecule type" value="Genomic_DNA"/>
</dbReference>
<dbReference type="Proteomes" id="UP000018542">
    <property type="component" value="Chromosome"/>
</dbReference>
<dbReference type="PANTHER" id="PTHR19211">
    <property type="entry name" value="ATP-BINDING TRANSPORT PROTEIN-RELATED"/>
    <property type="match status" value="1"/>
</dbReference>
<dbReference type="AlphaFoldDB" id="V5SB70"/>
<dbReference type="GO" id="GO:0003677">
    <property type="term" value="F:DNA binding"/>
    <property type="evidence" value="ECO:0007669"/>
    <property type="project" value="InterPro"/>
</dbReference>
<dbReference type="InterPro" id="IPR027417">
    <property type="entry name" value="P-loop_NTPase"/>
</dbReference>
<evidence type="ECO:0000313" key="9">
    <source>
        <dbReference type="Proteomes" id="UP000018542"/>
    </source>
</evidence>
<evidence type="ECO:0000256" key="6">
    <source>
        <dbReference type="SAM" id="MobiDB-lite"/>
    </source>
</evidence>
<dbReference type="InterPro" id="IPR003439">
    <property type="entry name" value="ABC_transporter-like_ATP-bd"/>
</dbReference>
<accession>V5SB70</accession>
<keyword evidence="3" id="KW-0547">Nucleotide-binding</keyword>
<dbReference type="InterPro" id="IPR003593">
    <property type="entry name" value="AAA+_ATPase"/>
</dbReference>
<dbReference type="SUPFAM" id="SSF52540">
    <property type="entry name" value="P-loop containing nucleoside triphosphate hydrolases"/>
    <property type="match status" value="2"/>
</dbReference>
<evidence type="ECO:0000256" key="2">
    <source>
        <dbReference type="ARBA" id="ARBA00022737"/>
    </source>
</evidence>
<dbReference type="Pfam" id="PF12848">
    <property type="entry name" value="ABC_tran_Xtn"/>
    <property type="match status" value="1"/>
</dbReference>
<dbReference type="HOGENOM" id="CLU_000604_36_0_5"/>
<dbReference type="InterPro" id="IPR032524">
    <property type="entry name" value="ABC_tran_C"/>
</dbReference>
<evidence type="ECO:0000259" key="7">
    <source>
        <dbReference type="PROSITE" id="PS50893"/>
    </source>
</evidence>
<dbReference type="PANTHER" id="PTHR19211:SF14">
    <property type="entry name" value="ATP-BINDING CASSETTE SUB-FAMILY F MEMBER 1"/>
    <property type="match status" value="1"/>
</dbReference>
<protein>
    <submittedName>
        <fullName evidence="8">Glycosyl transferase family 1</fullName>
    </submittedName>
</protein>
<dbReference type="InterPro" id="IPR017871">
    <property type="entry name" value="ABC_transporter-like_CS"/>
</dbReference>
<dbReference type="STRING" id="1029756.W911_06530"/>
<dbReference type="PROSITE" id="PS00211">
    <property type="entry name" value="ABC_TRANSPORTER_1"/>
    <property type="match status" value="2"/>
</dbReference>
<evidence type="ECO:0000256" key="4">
    <source>
        <dbReference type="ARBA" id="ARBA00022840"/>
    </source>
</evidence>
<feature type="domain" description="ABC transporter" evidence="7">
    <location>
        <begin position="311"/>
        <end position="526"/>
    </location>
</feature>
<dbReference type="OrthoDB" id="9808609at2"/>
<evidence type="ECO:0000256" key="1">
    <source>
        <dbReference type="ARBA" id="ARBA00005417"/>
    </source>
</evidence>
<dbReference type="Pfam" id="PF00005">
    <property type="entry name" value="ABC_tran"/>
    <property type="match status" value="2"/>
</dbReference>
<dbReference type="RefSeq" id="WP_023786699.1">
    <property type="nucleotide sequence ID" value="NC_022997.1"/>
</dbReference>
<sequence>MLHINDITYRIEGKPILEDATAAIPTGHKVGLVGRNGAGKSTLLKLIAGELHPDMGDMTLPKGARIGYVAQEAPGGAESLIDWVLSTDTERAGLIREAETATDPNRIAEIHIRLADMGAHAAPARAAAILAGLGFDDAAQRRPCSDFSGGWRMRVALAAVLFLEPDLLLLDEPTNYLDLEGTLWLESYLRAYPHTVLIVSHDRDLLNRAAGAILHLDRGKLTLYAGGYDDFEETRRMKQSLEGKLKKKQDDERRRIQAFIDRFRAKATKARQAQSRIKALAKMQPIASQVEDRVAPFLLPSPEKPLASPLMRIEKASAGYDPAMPILTGLDLRIDQDDRIALLGANGNGKSTFAKLLAGKLSALTGNVFGAGRVSVGFFAQHQLDELNPQATPFDYIVKLMPEATEAQRRAKLGTFGFGADKADTKCANLSGGEKARLLLALTAFHAPHLLILDEPTNHLDVDSREALIHALAEYEGAVILISHDRHLVEATADRLWLVANGTVRAYDGDMESYRAELLQARSPKNDRPSASGDAAATDQRASRADQRKAAAGRRAELAPLKKAMQTAEKSVERLTAELAKLDEKLASPDLYADNAKASQVTLERGQTAKRLAEAEDAWLAATAAYEDAEEQAASA</sequence>
<dbReference type="Pfam" id="PF16326">
    <property type="entry name" value="ABC_tran_CTD"/>
    <property type="match status" value="1"/>
</dbReference>
<dbReference type="GO" id="GO:0016887">
    <property type="term" value="F:ATP hydrolysis activity"/>
    <property type="evidence" value="ECO:0007669"/>
    <property type="project" value="InterPro"/>
</dbReference>
<dbReference type="InterPro" id="IPR032781">
    <property type="entry name" value="ABC_tran_Xtn"/>
</dbReference>
<comment type="similarity">
    <text evidence="1">Belongs to the ABC transporter superfamily.</text>
</comment>
<evidence type="ECO:0000256" key="3">
    <source>
        <dbReference type="ARBA" id="ARBA00022741"/>
    </source>
</evidence>
<feature type="region of interest" description="Disordered" evidence="6">
    <location>
        <begin position="520"/>
        <end position="556"/>
    </location>
</feature>
<dbReference type="PROSITE" id="PS50893">
    <property type="entry name" value="ABC_TRANSPORTER_2"/>
    <property type="match status" value="2"/>
</dbReference>
<dbReference type="GO" id="GO:0005524">
    <property type="term" value="F:ATP binding"/>
    <property type="evidence" value="ECO:0007669"/>
    <property type="project" value="UniProtKB-KW"/>
</dbReference>
<keyword evidence="8" id="KW-0808">Transferase</keyword>
<evidence type="ECO:0000256" key="5">
    <source>
        <dbReference type="SAM" id="Coils"/>
    </source>
</evidence>